<comment type="caution">
    <text evidence="2">The sequence shown here is derived from an EMBL/GenBank/DDBJ whole genome shotgun (WGS) entry which is preliminary data.</text>
</comment>
<protein>
    <recommendedName>
        <fullName evidence="4">DUF4352 domain-containing protein</fullName>
    </recommendedName>
</protein>
<keyword evidence="3" id="KW-1185">Reference proteome</keyword>
<feature type="compositionally biased region" description="Low complexity" evidence="1">
    <location>
        <begin position="25"/>
        <end position="46"/>
    </location>
</feature>
<feature type="compositionally biased region" description="Basic and acidic residues" evidence="1">
    <location>
        <begin position="85"/>
        <end position="96"/>
    </location>
</feature>
<evidence type="ECO:0000313" key="2">
    <source>
        <dbReference type="EMBL" id="GEK19063.1"/>
    </source>
</evidence>
<evidence type="ECO:0000256" key="1">
    <source>
        <dbReference type="SAM" id="MobiDB-lite"/>
    </source>
</evidence>
<evidence type="ECO:0000313" key="3">
    <source>
        <dbReference type="Proteomes" id="UP000321386"/>
    </source>
</evidence>
<accession>A0A510UWJ4</accession>
<feature type="compositionally biased region" description="Low complexity" evidence="1">
    <location>
        <begin position="53"/>
        <end position="76"/>
    </location>
</feature>
<dbReference type="EMBL" id="BJUA01000016">
    <property type="protein sequence ID" value="GEK19063.1"/>
    <property type="molecule type" value="Genomic_DNA"/>
</dbReference>
<feature type="region of interest" description="Disordered" evidence="1">
    <location>
        <begin position="19"/>
        <end position="97"/>
    </location>
</feature>
<organism evidence="2 3">
    <name type="scientific">Cellulomonas persica</name>
    <dbReference type="NCBI Taxonomy" id="76861"/>
    <lineage>
        <taxon>Bacteria</taxon>
        <taxon>Bacillati</taxon>
        <taxon>Actinomycetota</taxon>
        <taxon>Actinomycetes</taxon>
        <taxon>Micrococcales</taxon>
        <taxon>Cellulomonadaceae</taxon>
        <taxon>Cellulomonas</taxon>
    </lineage>
</organism>
<reference evidence="2 3" key="1">
    <citation type="submission" date="2019-07" db="EMBL/GenBank/DDBJ databases">
        <title>Whole genome shotgun sequence of Cellulomonas persica NBRC 101101.</title>
        <authorList>
            <person name="Hosoyama A."/>
            <person name="Uohara A."/>
            <person name="Ohji S."/>
            <person name="Ichikawa N."/>
        </authorList>
    </citation>
    <scope>NUCLEOTIDE SEQUENCE [LARGE SCALE GENOMIC DNA]</scope>
    <source>
        <strain evidence="2 3">NBRC 101101</strain>
    </source>
</reference>
<dbReference type="AlphaFoldDB" id="A0A510UWJ4"/>
<gene>
    <name evidence="2" type="ORF">CPE01_27960</name>
</gene>
<proteinExistence type="predicted"/>
<name>A0A510UWJ4_9CELL</name>
<evidence type="ECO:0008006" key="4">
    <source>
        <dbReference type="Google" id="ProtNLM"/>
    </source>
</evidence>
<dbReference type="Proteomes" id="UP000321386">
    <property type="component" value="Unassembled WGS sequence"/>
</dbReference>
<sequence length="218" mass="20829">MGGAGAVVLVVALVVALQGDDESPGADATPTATAGATTSAGAQASAHPSPTGAADPSAEPTPTAAATPGASEPPAGQDVPVPPLGDKDPVVGRGDDVVSTGGIEVAATSLTAVTTDVKGPGDVVGPGIVVTLELRNTTTEPFDATGVAVAAFGGTEGVPLSPVDSDGRNDHLEGEVAAGATASGTYVFMSPDEGDALALQVLLGATFSPVVLQGLEGV</sequence>